<feature type="non-terminal residue" evidence="3">
    <location>
        <position position="252"/>
    </location>
</feature>
<dbReference type="InterPro" id="IPR036187">
    <property type="entry name" value="DNA_mismatch_repair_MutS_sf"/>
</dbReference>
<gene>
    <name evidence="3" type="primary">MSH4_1</name>
    <name evidence="3" type="ORF">BGZ99_000674</name>
</gene>
<organism evidence="3 4">
    <name type="scientific">Dissophora globulifera</name>
    <dbReference type="NCBI Taxonomy" id="979702"/>
    <lineage>
        <taxon>Eukaryota</taxon>
        <taxon>Fungi</taxon>
        <taxon>Fungi incertae sedis</taxon>
        <taxon>Mucoromycota</taxon>
        <taxon>Mortierellomycotina</taxon>
        <taxon>Mortierellomycetes</taxon>
        <taxon>Mortierellales</taxon>
        <taxon>Mortierellaceae</taxon>
        <taxon>Dissophora</taxon>
    </lineage>
</organism>
<dbReference type="GO" id="GO:0030983">
    <property type="term" value="F:mismatched DNA binding"/>
    <property type="evidence" value="ECO:0007669"/>
    <property type="project" value="InterPro"/>
</dbReference>
<dbReference type="Gene3D" id="1.10.1420.10">
    <property type="match status" value="1"/>
</dbReference>
<reference evidence="3" key="1">
    <citation type="journal article" date="2020" name="Fungal Divers.">
        <title>Resolving the Mortierellaceae phylogeny through synthesis of multi-gene phylogenetics and phylogenomics.</title>
        <authorList>
            <person name="Vandepol N."/>
            <person name="Liber J."/>
            <person name="Desiro A."/>
            <person name="Na H."/>
            <person name="Kennedy M."/>
            <person name="Barry K."/>
            <person name="Grigoriev I.V."/>
            <person name="Miller A.N."/>
            <person name="O'Donnell K."/>
            <person name="Stajich J.E."/>
            <person name="Bonito G."/>
        </authorList>
    </citation>
    <scope>NUCLEOTIDE SEQUENCE</scope>
    <source>
        <strain evidence="3">REB-010B</strain>
    </source>
</reference>
<feature type="domain" description="DNA mismatch repair protein MutS core" evidence="2">
    <location>
        <begin position="7"/>
        <end position="100"/>
    </location>
</feature>
<sequence length="252" mass="28676">MVLDCVTACNLELTNDLSSHNDKETLFGIMNETAMGARLPRSNILQSMTDERTISTRLDCVQELLQAEETLYSLELSLILLNDVDHLITAFIQVPTKPSILGLSEVIKMNVVLEKTAAWIRNQRYLAVKIGCNGLLDVARQTYKEIINDIFEVVNRYVEDYDIHPRKNKTLTFTTLELVKKNKTLTFTTLELVKKNAKINDSLTEVYLMSDTTVSDHSDNIRQNIGVFYKASGDYCDARHAYVVRAFMLGER</sequence>
<dbReference type="PANTHER" id="PTHR11361:SF21">
    <property type="entry name" value="MUTS PROTEIN HOMOLOG 4"/>
    <property type="match status" value="1"/>
</dbReference>
<dbReference type="AlphaFoldDB" id="A0A9P6UL39"/>
<protein>
    <submittedName>
        <fullName evidence="3">MutS protein msh4</fullName>
    </submittedName>
</protein>
<evidence type="ECO:0000313" key="4">
    <source>
        <dbReference type="Proteomes" id="UP000738325"/>
    </source>
</evidence>
<dbReference type="EMBL" id="JAAAIP010001133">
    <property type="protein sequence ID" value="KAG0310096.1"/>
    <property type="molecule type" value="Genomic_DNA"/>
</dbReference>
<dbReference type="Pfam" id="PF05192">
    <property type="entry name" value="MutS_III"/>
    <property type="match status" value="1"/>
</dbReference>
<dbReference type="GO" id="GO:0006298">
    <property type="term" value="P:mismatch repair"/>
    <property type="evidence" value="ECO:0007669"/>
    <property type="project" value="InterPro"/>
</dbReference>
<comment type="similarity">
    <text evidence="1">Belongs to the DNA mismatch repair MutS family.</text>
</comment>
<dbReference type="InterPro" id="IPR007696">
    <property type="entry name" value="DNA_mismatch_repair_MutS_core"/>
</dbReference>
<keyword evidence="4" id="KW-1185">Reference proteome</keyword>
<accession>A0A9P6UL39</accession>
<dbReference type="SUPFAM" id="SSF48334">
    <property type="entry name" value="DNA repair protein MutS, domain III"/>
    <property type="match status" value="1"/>
</dbReference>
<name>A0A9P6UL39_9FUNG</name>
<dbReference type="GO" id="GO:0007131">
    <property type="term" value="P:reciprocal meiotic recombination"/>
    <property type="evidence" value="ECO:0007669"/>
    <property type="project" value="TreeGrafter"/>
</dbReference>
<dbReference type="Proteomes" id="UP000738325">
    <property type="component" value="Unassembled WGS sequence"/>
</dbReference>
<dbReference type="PANTHER" id="PTHR11361">
    <property type="entry name" value="DNA MISMATCH REPAIR PROTEIN MUTS FAMILY MEMBER"/>
    <property type="match status" value="1"/>
</dbReference>
<evidence type="ECO:0000256" key="1">
    <source>
        <dbReference type="ARBA" id="ARBA00006271"/>
    </source>
</evidence>
<proteinExistence type="inferred from homology"/>
<dbReference type="GO" id="GO:0005634">
    <property type="term" value="C:nucleus"/>
    <property type="evidence" value="ECO:0007669"/>
    <property type="project" value="TreeGrafter"/>
</dbReference>
<evidence type="ECO:0000259" key="2">
    <source>
        <dbReference type="Pfam" id="PF05192"/>
    </source>
</evidence>
<evidence type="ECO:0000313" key="3">
    <source>
        <dbReference type="EMBL" id="KAG0310096.1"/>
    </source>
</evidence>
<dbReference type="GO" id="GO:0005524">
    <property type="term" value="F:ATP binding"/>
    <property type="evidence" value="ECO:0007669"/>
    <property type="project" value="InterPro"/>
</dbReference>
<dbReference type="OrthoDB" id="276261at2759"/>
<comment type="caution">
    <text evidence="3">The sequence shown here is derived from an EMBL/GenBank/DDBJ whole genome shotgun (WGS) entry which is preliminary data.</text>
</comment>
<dbReference type="GO" id="GO:0140664">
    <property type="term" value="F:ATP-dependent DNA damage sensor activity"/>
    <property type="evidence" value="ECO:0007669"/>
    <property type="project" value="InterPro"/>
</dbReference>
<dbReference type="InterPro" id="IPR045076">
    <property type="entry name" value="MutS"/>
</dbReference>